<dbReference type="Proteomes" id="UP000268007">
    <property type="component" value="Unassembled WGS sequence"/>
</dbReference>
<dbReference type="AlphaFoldDB" id="A0A495IVN8"/>
<evidence type="ECO:0000313" key="2">
    <source>
        <dbReference type="Proteomes" id="UP000268007"/>
    </source>
</evidence>
<comment type="caution">
    <text evidence="1">The sequence shown here is derived from an EMBL/GenBank/DDBJ whole genome shotgun (WGS) entry which is preliminary data.</text>
</comment>
<accession>A0A495IVN8</accession>
<protein>
    <submittedName>
        <fullName evidence="1">Mobilization protein MobC</fullName>
    </submittedName>
</protein>
<name>A0A495IVN8_9SPHI</name>
<proteinExistence type="predicted"/>
<gene>
    <name evidence="1" type="ORF">BDD43_0148</name>
</gene>
<reference evidence="1 2" key="1">
    <citation type="submission" date="2018-10" db="EMBL/GenBank/DDBJ databases">
        <title>Genomic Encyclopedia of Archaeal and Bacterial Type Strains, Phase II (KMG-II): from individual species to whole genera.</title>
        <authorList>
            <person name="Goeker M."/>
        </authorList>
    </citation>
    <scope>NUCLEOTIDE SEQUENCE [LARGE SCALE GENOMIC DNA]</scope>
    <source>
        <strain evidence="1 2">DSM 18602</strain>
    </source>
</reference>
<sequence length="150" mass="17226">MTAAELAVMEFKGVFMGRPKTKNREQLYTKVVRTRVTKTNYQRLEKLLANSNCHSIGEVARKILSKEKILCLYKDVTLSGTMEELARIRKELKAIGININQLTRGFNSSRNEAGQAFYTQKAIERSKEIDGKIDRLMILVTSLTKKWLQE</sequence>
<evidence type="ECO:0000313" key="1">
    <source>
        <dbReference type="EMBL" id="RKR80058.1"/>
    </source>
</evidence>
<keyword evidence="2" id="KW-1185">Reference proteome</keyword>
<organism evidence="1 2">
    <name type="scientific">Mucilaginibacter gracilis</name>
    <dbReference type="NCBI Taxonomy" id="423350"/>
    <lineage>
        <taxon>Bacteria</taxon>
        <taxon>Pseudomonadati</taxon>
        <taxon>Bacteroidota</taxon>
        <taxon>Sphingobacteriia</taxon>
        <taxon>Sphingobacteriales</taxon>
        <taxon>Sphingobacteriaceae</taxon>
        <taxon>Mucilaginibacter</taxon>
    </lineage>
</organism>
<dbReference type="EMBL" id="RBKU01000001">
    <property type="protein sequence ID" value="RKR80058.1"/>
    <property type="molecule type" value="Genomic_DNA"/>
</dbReference>